<keyword evidence="2" id="KW-1185">Reference proteome</keyword>
<comment type="caution">
    <text evidence="1">The sequence shown here is derived from an EMBL/GenBank/DDBJ whole genome shotgun (WGS) entry which is preliminary data.</text>
</comment>
<protein>
    <submittedName>
        <fullName evidence="1">Uncharacterized protein</fullName>
    </submittedName>
</protein>
<reference evidence="1 2" key="1">
    <citation type="submission" date="2019-06" db="EMBL/GenBank/DDBJ databases">
        <title>Whole genome shotgun sequence of Paenarthrobacter aurescens NBRC 12136.</title>
        <authorList>
            <person name="Hosoyama A."/>
            <person name="Uohara A."/>
            <person name="Ohji S."/>
            <person name="Ichikawa N."/>
        </authorList>
    </citation>
    <scope>NUCLEOTIDE SEQUENCE [LARGE SCALE GENOMIC DNA]</scope>
    <source>
        <strain evidence="1 2">NBRC 12136</strain>
    </source>
</reference>
<name>A0A4Y3NKC3_PAEAU</name>
<dbReference type="AlphaFoldDB" id="A0A4Y3NKC3"/>
<evidence type="ECO:0000313" key="1">
    <source>
        <dbReference type="EMBL" id="GEB19169.1"/>
    </source>
</evidence>
<sequence length="54" mass="6016">MQLPDEPMRQCRPPVNGGVDEGCCFLKLDNFLDPIVRRDVSAVRVLNTGNSIDN</sequence>
<dbReference type="EMBL" id="BJMD01000010">
    <property type="protein sequence ID" value="GEB19169.1"/>
    <property type="molecule type" value="Genomic_DNA"/>
</dbReference>
<evidence type="ECO:0000313" key="2">
    <source>
        <dbReference type="Proteomes" id="UP000317715"/>
    </source>
</evidence>
<accession>A0A4Y3NKC3</accession>
<proteinExistence type="predicted"/>
<gene>
    <name evidence="1" type="ORF">AAU01_19240</name>
</gene>
<organism evidence="1 2">
    <name type="scientific">Paenarthrobacter aurescens</name>
    <name type="common">Arthrobacter aurescens</name>
    <dbReference type="NCBI Taxonomy" id="43663"/>
    <lineage>
        <taxon>Bacteria</taxon>
        <taxon>Bacillati</taxon>
        <taxon>Actinomycetota</taxon>
        <taxon>Actinomycetes</taxon>
        <taxon>Micrococcales</taxon>
        <taxon>Micrococcaceae</taxon>
        <taxon>Paenarthrobacter</taxon>
    </lineage>
</organism>
<dbReference type="Proteomes" id="UP000317715">
    <property type="component" value="Unassembled WGS sequence"/>
</dbReference>